<evidence type="ECO:0000256" key="1">
    <source>
        <dbReference type="ARBA" id="ARBA00010641"/>
    </source>
</evidence>
<gene>
    <name evidence="8" type="ORF">K9S39_18120</name>
</gene>
<feature type="compositionally biased region" description="Low complexity" evidence="6">
    <location>
        <begin position="296"/>
        <end position="308"/>
    </location>
</feature>
<keyword evidence="3" id="KW-0731">Sigma factor</keyword>
<keyword evidence="2" id="KW-0805">Transcription regulation</keyword>
<dbReference type="InterPro" id="IPR013249">
    <property type="entry name" value="RNA_pol_sigma70_r4_t2"/>
</dbReference>
<dbReference type="InterPro" id="IPR036388">
    <property type="entry name" value="WH-like_DNA-bd_sf"/>
</dbReference>
<evidence type="ECO:0000313" key="9">
    <source>
        <dbReference type="Proteomes" id="UP000830115"/>
    </source>
</evidence>
<evidence type="ECO:0000256" key="4">
    <source>
        <dbReference type="ARBA" id="ARBA00023125"/>
    </source>
</evidence>
<dbReference type="PANTHER" id="PTHR43133">
    <property type="entry name" value="RNA POLYMERASE ECF-TYPE SIGMA FACTO"/>
    <property type="match status" value="1"/>
</dbReference>
<comment type="similarity">
    <text evidence="1">Belongs to the sigma-70 factor family. ECF subfamily.</text>
</comment>
<keyword evidence="5" id="KW-0804">Transcription</keyword>
<dbReference type="InterPro" id="IPR013324">
    <property type="entry name" value="RNA_pol_sigma_r3/r4-like"/>
</dbReference>
<evidence type="ECO:0000256" key="3">
    <source>
        <dbReference type="ARBA" id="ARBA00023082"/>
    </source>
</evidence>
<organism evidence="8 9">
    <name type="scientific">Streptomyces halobius</name>
    <dbReference type="NCBI Taxonomy" id="2879846"/>
    <lineage>
        <taxon>Bacteria</taxon>
        <taxon>Bacillati</taxon>
        <taxon>Actinomycetota</taxon>
        <taxon>Actinomycetes</taxon>
        <taxon>Kitasatosporales</taxon>
        <taxon>Streptomycetaceae</taxon>
        <taxon>Streptomyces</taxon>
    </lineage>
</organism>
<feature type="region of interest" description="Disordered" evidence="6">
    <location>
        <begin position="281"/>
        <end position="357"/>
    </location>
</feature>
<dbReference type="Proteomes" id="UP000830115">
    <property type="component" value="Chromosome"/>
</dbReference>
<proteinExistence type="inferred from homology"/>
<evidence type="ECO:0000259" key="7">
    <source>
        <dbReference type="Pfam" id="PF08281"/>
    </source>
</evidence>
<protein>
    <recommendedName>
        <fullName evidence="7">RNA polymerase sigma factor 70 region 4 type 2 domain-containing protein</fullName>
    </recommendedName>
</protein>
<evidence type="ECO:0000313" key="8">
    <source>
        <dbReference type="EMBL" id="UQA93512.1"/>
    </source>
</evidence>
<dbReference type="SUPFAM" id="SSF88659">
    <property type="entry name" value="Sigma3 and sigma4 domains of RNA polymerase sigma factors"/>
    <property type="match status" value="1"/>
</dbReference>
<dbReference type="RefSeq" id="WP_248864391.1">
    <property type="nucleotide sequence ID" value="NZ_CP086322.1"/>
</dbReference>
<dbReference type="EMBL" id="CP086322">
    <property type="protein sequence ID" value="UQA93512.1"/>
    <property type="molecule type" value="Genomic_DNA"/>
</dbReference>
<dbReference type="Gene3D" id="1.10.10.10">
    <property type="entry name" value="Winged helix-like DNA-binding domain superfamily/Winged helix DNA-binding domain"/>
    <property type="match status" value="1"/>
</dbReference>
<dbReference type="Pfam" id="PF08281">
    <property type="entry name" value="Sigma70_r4_2"/>
    <property type="match status" value="1"/>
</dbReference>
<feature type="domain" description="RNA polymerase sigma factor 70 region 4 type 2" evidence="7">
    <location>
        <begin position="156"/>
        <end position="206"/>
    </location>
</feature>
<keyword evidence="4" id="KW-0238">DNA-binding</keyword>
<feature type="compositionally biased region" description="Pro residues" evidence="6">
    <location>
        <begin position="333"/>
        <end position="347"/>
    </location>
</feature>
<accession>A0ABY4M829</accession>
<dbReference type="PANTHER" id="PTHR43133:SF8">
    <property type="entry name" value="RNA POLYMERASE SIGMA FACTOR HI_1459-RELATED"/>
    <property type="match status" value="1"/>
</dbReference>
<dbReference type="InterPro" id="IPR039425">
    <property type="entry name" value="RNA_pol_sigma-70-like"/>
</dbReference>
<name>A0ABY4M829_9ACTN</name>
<feature type="region of interest" description="Disordered" evidence="6">
    <location>
        <begin position="1"/>
        <end position="58"/>
    </location>
</feature>
<evidence type="ECO:0000256" key="6">
    <source>
        <dbReference type="SAM" id="MobiDB-lite"/>
    </source>
</evidence>
<keyword evidence="9" id="KW-1185">Reference proteome</keyword>
<evidence type="ECO:0000256" key="5">
    <source>
        <dbReference type="ARBA" id="ARBA00023163"/>
    </source>
</evidence>
<evidence type="ECO:0000256" key="2">
    <source>
        <dbReference type="ARBA" id="ARBA00023015"/>
    </source>
</evidence>
<dbReference type="InterPro" id="IPR013325">
    <property type="entry name" value="RNA_pol_sigma_r2"/>
</dbReference>
<feature type="region of interest" description="Disordered" evidence="6">
    <location>
        <begin position="239"/>
        <end position="262"/>
    </location>
</feature>
<reference evidence="8" key="1">
    <citation type="submission" date="2021-10" db="EMBL/GenBank/DDBJ databases">
        <title>Streptomyces nigrumlapis sp.nov.,an antimicrobial producing actinobacterium isolated from Black Gobi rocks.</title>
        <authorList>
            <person name="Wen Y."/>
            <person name="Zhang W."/>
            <person name="Liu X.G."/>
        </authorList>
    </citation>
    <scope>NUCLEOTIDE SEQUENCE</scope>
    <source>
        <strain evidence="8">ST13-2-2</strain>
    </source>
</reference>
<dbReference type="Gene3D" id="1.10.1740.10">
    <property type="match status" value="1"/>
</dbReference>
<dbReference type="SUPFAM" id="SSF88946">
    <property type="entry name" value="Sigma2 domain of RNA polymerase sigma factors"/>
    <property type="match status" value="1"/>
</dbReference>
<sequence length="357" mass="37900">MMQGKQRMRRTRREQGTRTAQGEVRTSRHAPLCDVTGAGPAPAPPADSPSGALSEPSRAATAFDALYDEHAAPLTQQAYLLTGQPRSAQQAVERAFQLAWRQWPEVATAPNPAAWVRAAAYEEALSPWRPLLRRRRAAQKPTPKAPAPAPAAPADRAFLETLLALPVPYRRTLLLHDGLGLGIDETAAELEASPTAAARRLAHARETVALRLPELGLDRQTPARKGEILHARISALAAAHPVAPPPPRTVRTDSERSTRWTTRAAFGLTGLVAATTALSLLTAPRSHTPPPERRAATAPASPRAPASPGTQVDYRDPASPQGTRAPTGRHPGTPAPESPSGPQPTLPPDASLTPALP</sequence>
<feature type="compositionally biased region" description="Basic residues" evidence="6">
    <location>
        <begin position="1"/>
        <end position="12"/>
    </location>
</feature>